<protein>
    <submittedName>
        <fullName evidence="2 3">Uncharacterized protein</fullName>
    </submittedName>
</protein>
<feature type="region of interest" description="Disordered" evidence="1">
    <location>
        <begin position="1"/>
        <end position="20"/>
    </location>
</feature>
<evidence type="ECO:0000313" key="3">
    <source>
        <dbReference type="EnsemblPlants" id="PNT69302"/>
    </source>
</evidence>
<dbReference type="Proteomes" id="UP000008810">
    <property type="component" value="Chromosome 3"/>
</dbReference>
<dbReference type="Gramene" id="PNT69302">
    <property type="protein sequence ID" value="PNT69302"/>
    <property type="gene ID" value="BRADI_3g53186v3"/>
</dbReference>
<evidence type="ECO:0000313" key="4">
    <source>
        <dbReference type="Proteomes" id="UP000008810"/>
    </source>
</evidence>
<reference evidence="2" key="2">
    <citation type="submission" date="2017-06" db="EMBL/GenBank/DDBJ databases">
        <title>WGS assembly of Brachypodium distachyon.</title>
        <authorList>
            <consortium name="The International Brachypodium Initiative"/>
            <person name="Lucas S."/>
            <person name="Harmon-Smith M."/>
            <person name="Lail K."/>
            <person name="Tice H."/>
            <person name="Grimwood J."/>
            <person name="Bruce D."/>
            <person name="Barry K."/>
            <person name="Shu S."/>
            <person name="Lindquist E."/>
            <person name="Wang M."/>
            <person name="Pitluck S."/>
            <person name="Vogel J.P."/>
            <person name="Garvin D.F."/>
            <person name="Mockler T.C."/>
            <person name="Schmutz J."/>
            <person name="Rokhsar D."/>
            <person name="Bevan M.W."/>
        </authorList>
    </citation>
    <scope>NUCLEOTIDE SEQUENCE</scope>
    <source>
        <strain evidence="2">Bd21</strain>
    </source>
</reference>
<accession>A0A2K2D4U1</accession>
<dbReference type="EMBL" id="CM000882">
    <property type="protein sequence ID" value="PNT69302.1"/>
    <property type="molecule type" value="Genomic_DNA"/>
</dbReference>
<sequence>METSPDSPRFARTAGPTSEDESCASIYSLNASLKQVTGTAQKHTVYRTLHLRSPASLKEHPVDVCPVHVRLQFIARYDIVIPDRTRRILANKTHPKVPAHAFHHARVT</sequence>
<dbReference type="GeneID" id="106866483"/>
<gene>
    <name evidence="3" type="primary">LOC106866483</name>
    <name evidence="2" type="ORF">BRADI_3g53186v3</name>
</gene>
<organism evidence="2">
    <name type="scientific">Brachypodium distachyon</name>
    <name type="common">Purple false brome</name>
    <name type="synonym">Trachynia distachya</name>
    <dbReference type="NCBI Taxonomy" id="15368"/>
    <lineage>
        <taxon>Eukaryota</taxon>
        <taxon>Viridiplantae</taxon>
        <taxon>Streptophyta</taxon>
        <taxon>Embryophyta</taxon>
        <taxon>Tracheophyta</taxon>
        <taxon>Spermatophyta</taxon>
        <taxon>Magnoliopsida</taxon>
        <taxon>Liliopsida</taxon>
        <taxon>Poales</taxon>
        <taxon>Poaceae</taxon>
        <taxon>BOP clade</taxon>
        <taxon>Pooideae</taxon>
        <taxon>Stipodae</taxon>
        <taxon>Brachypodieae</taxon>
        <taxon>Brachypodium</taxon>
    </lineage>
</organism>
<dbReference type="EnsemblPlants" id="PNT69302">
    <property type="protein sequence ID" value="PNT69302"/>
    <property type="gene ID" value="BRADI_3g53186v3"/>
</dbReference>
<dbReference type="RefSeq" id="XP_024317754.1">
    <property type="nucleotide sequence ID" value="XM_024461986.1"/>
</dbReference>
<evidence type="ECO:0000256" key="1">
    <source>
        <dbReference type="SAM" id="MobiDB-lite"/>
    </source>
</evidence>
<reference evidence="3" key="3">
    <citation type="submission" date="2018-08" db="UniProtKB">
        <authorList>
            <consortium name="EnsemblPlants"/>
        </authorList>
    </citation>
    <scope>IDENTIFICATION</scope>
    <source>
        <strain evidence="3">cv. Bd21</strain>
    </source>
</reference>
<name>A0A2K2D4U1_BRADI</name>
<dbReference type="AlphaFoldDB" id="A0A2K2D4U1"/>
<reference evidence="2 3" key="1">
    <citation type="journal article" date="2010" name="Nature">
        <title>Genome sequencing and analysis of the model grass Brachypodium distachyon.</title>
        <authorList>
            <consortium name="International Brachypodium Initiative"/>
        </authorList>
    </citation>
    <scope>NUCLEOTIDE SEQUENCE [LARGE SCALE GENOMIC DNA]</scope>
    <source>
        <strain evidence="2">Bd21</strain>
        <strain evidence="3">cv. Bd21</strain>
    </source>
</reference>
<evidence type="ECO:0000313" key="2">
    <source>
        <dbReference type="EMBL" id="PNT69302.1"/>
    </source>
</evidence>
<proteinExistence type="predicted"/>
<keyword evidence="4" id="KW-1185">Reference proteome</keyword>